<organism evidence="3 4">
    <name type="scientific">Clostridium grantii DSM 8605</name>
    <dbReference type="NCBI Taxonomy" id="1121316"/>
    <lineage>
        <taxon>Bacteria</taxon>
        <taxon>Bacillati</taxon>
        <taxon>Bacillota</taxon>
        <taxon>Clostridia</taxon>
        <taxon>Eubacteriales</taxon>
        <taxon>Clostridiaceae</taxon>
        <taxon>Clostridium</taxon>
    </lineage>
</organism>
<dbReference type="InterPro" id="IPR050270">
    <property type="entry name" value="DegV_domain_contain"/>
</dbReference>
<dbReference type="Proteomes" id="UP000184447">
    <property type="component" value="Unassembled WGS sequence"/>
</dbReference>
<evidence type="ECO:0000313" key="3">
    <source>
        <dbReference type="EMBL" id="SHH77362.1"/>
    </source>
</evidence>
<dbReference type="RefSeq" id="WP_073338691.1">
    <property type="nucleotide sequence ID" value="NZ_FQXM01000012.1"/>
</dbReference>
<gene>
    <name evidence="3" type="ORF">SAMN02745207_02433</name>
</gene>
<dbReference type="OrthoDB" id="9780660at2"/>
<reference evidence="3 4" key="1">
    <citation type="submission" date="2016-11" db="EMBL/GenBank/DDBJ databases">
        <authorList>
            <person name="Jaros S."/>
            <person name="Januszkiewicz K."/>
            <person name="Wedrychowicz H."/>
        </authorList>
    </citation>
    <scope>NUCLEOTIDE SEQUENCE [LARGE SCALE GENOMIC DNA]</scope>
    <source>
        <strain evidence="3 4">DSM 8605</strain>
    </source>
</reference>
<dbReference type="STRING" id="1121316.SAMN02745207_02433"/>
<dbReference type="PANTHER" id="PTHR33434:SF3">
    <property type="entry name" value="DEGV DOMAIN-CONTAINING PROTEIN YITS"/>
    <property type="match status" value="1"/>
</dbReference>
<dbReference type="Pfam" id="PF02645">
    <property type="entry name" value="DegV"/>
    <property type="match status" value="1"/>
</dbReference>
<sequence length="287" mass="32255">MFVKIITDSASDLPKNLCTELNIDVLPLNVYVNGKEFEDNVNIHANELFEDMRQGRNVKTSGVPLTVFEDKFRKLAKDNGSYIYLSFSSQLSGTYQTSKLAYNDIKDEYPDFDLEIVDTLCASLGFGFVVVKAAQMAKEGCTKEQILNSINFYINHIEHIFTVDDIEYLYRGGRVTKTAAFIGTVLNIKPVLDVQNGKLIPIDKIRGRRKTIHKMIELVGKRGKRLENQTVGINHGDDLATAEYIRDSIKEKYNVESFLINDIGSAVGSHTGPGVIGIYFLNEWPCP</sequence>
<evidence type="ECO:0000313" key="4">
    <source>
        <dbReference type="Proteomes" id="UP000184447"/>
    </source>
</evidence>
<comment type="function">
    <text evidence="1">May bind long-chain fatty acids, such as palmitate, and may play a role in lipid transport or fatty acid metabolism.</text>
</comment>
<dbReference type="EMBL" id="FQXM01000012">
    <property type="protein sequence ID" value="SHH77362.1"/>
    <property type="molecule type" value="Genomic_DNA"/>
</dbReference>
<protein>
    <submittedName>
        <fullName evidence="3">EDD domain protein, DegV family</fullName>
    </submittedName>
</protein>
<dbReference type="GO" id="GO:0008289">
    <property type="term" value="F:lipid binding"/>
    <property type="evidence" value="ECO:0007669"/>
    <property type="project" value="UniProtKB-KW"/>
</dbReference>
<dbReference type="SUPFAM" id="SSF82549">
    <property type="entry name" value="DAK1/DegV-like"/>
    <property type="match status" value="1"/>
</dbReference>
<dbReference type="NCBIfam" id="TIGR00762">
    <property type="entry name" value="DegV"/>
    <property type="match status" value="1"/>
</dbReference>
<dbReference type="Gene3D" id="3.40.50.10170">
    <property type="match status" value="1"/>
</dbReference>
<dbReference type="AlphaFoldDB" id="A0A1M5VQ47"/>
<accession>A0A1M5VQ47</accession>
<evidence type="ECO:0000256" key="2">
    <source>
        <dbReference type="ARBA" id="ARBA00023121"/>
    </source>
</evidence>
<dbReference type="Gene3D" id="3.30.1180.10">
    <property type="match status" value="1"/>
</dbReference>
<proteinExistence type="predicted"/>
<name>A0A1M5VQ47_9CLOT</name>
<dbReference type="PROSITE" id="PS51482">
    <property type="entry name" value="DEGV"/>
    <property type="match status" value="1"/>
</dbReference>
<dbReference type="InterPro" id="IPR003797">
    <property type="entry name" value="DegV"/>
</dbReference>
<dbReference type="PANTHER" id="PTHR33434">
    <property type="entry name" value="DEGV DOMAIN-CONTAINING PROTEIN DR_1986-RELATED"/>
    <property type="match status" value="1"/>
</dbReference>
<dbReference type="InterPro" id="IPR043168">
    <property type="entry name" value="DegV_C"/>
</dbReference>
<keyword evidence="4" id="KW-1185">Reference proteome</keyword>
<keyword evidence="2" id="KW-0446">Lipid-binding</keyword>
<evidence type="ECO:0000256" key="1">
    <source>
        <dbReference type="ARBA" id="ARBA00003238"/>
    </source>
</evidence>